<dbReference type="EMBL" id="JAWCUI010000053">
    <property type="protein sequence ID" value="KAL1891407.1"/>
    <property type="molecule type" value="Genomic_DNA"/>
</dbReference>
<dbReference type="InterPro" id="IPR007325">
    <property type="entry name" value="KFase/CYL"/>
</dbReference>
<dbReference type="Proteomes" id="UP001583186">
    <property type="component" value="Unassembled WGS sequence"/>
</dbReference>
<evidence type="ECO:0008006" key="4">
    <source>
        <dbReference type="Google" id="ProtNLM"/>
    </source>
</evidence>
<gene>
    <name evidence="2" type="ORF">Sste5346_007670</name>
</gene>
<name>A0ABR3YTJ2_9PEZI</name>
<comment type="caution">
    <text evidence="2">The sequence shown here is derived from an EMBL/GenBank/DDBJ whole genome shotgun (WGS) entry which is preliminary data.</text>
</comment>
<dbReference type="PANTHER" id="PTHR34861:SF11">
    <property type="entry name" value="CYCLASE"/>
    <property type="match status" value="1"/>
</dbReference>
<dbReference type="PANTHER" id="PTHR34861">
    <property type="match status" value="1"/>
</dbReference>
<evidence type="ECO:0000256" key="1">
    <source>
        <dbReference type="ARBA" id="ARBA00007865"/>
    </source>
</evidence>
<dbReference type="SUPFAM" id="SSF102198">
    <property type="entry name" value="Putative cyclase"/>
    <property type="match status" value="1"/>
</dbReference>
<evidence type="ECO:0000313" key="2">
    <source>
        <dbReference type="EMBL" id="KAL1891407.1"/>
    </source>
</evidence>
<evidence type="ECO:0000313" key="3">
    <source>
        <dbReference type="Proteomes" id="UP001583186"/>
    </source>
</evidence>
<comment type="similarity">
    <text evidence="1">Belongs to the Cyclase 1 superfamily.</text>
</comment>
<sequence>MPVPPRPPFSALPLDPNGPAGNAWGLYAGADDALGALSMLTPEVVTAAAASQIRSGARVSLDWPLNKPYFPSFGRKAFQHTIESRLRTTEETEDQRVVNDDALIFNTQCSSQWDGFRHYADNGAGYQKAKVFYNNKTQEEVESSDVLGIDAWVAHGGIVGRGVLLDYAGYAERHGIKLDHFSCTGIPVEHLQDVVREQGITFEPGDIVLIRIGFTAAYDALTKEEQKALPLREVPAFMGLSPTKATLQWLWETNCAALASDAVGMEQTPVYGDHVRPGGAWKGEIWEEEMQGGGLVHQWVLAGWGVPIGEMFDLEALREQCVAHNRWTFFFASVPLRVPGGVASPPNAIAIF</sequence>
<dbReference type="Pfam" id="PF04199">
    <property type="entry name" value="Cyclase"/>
    <property type="match status" value="1"/>
</dbReference>
<accession>A0ABR3YTJ2</accession>
<keyword evidence="3" id="KW-1185">Reference proteome</keyword>
<reference evidence="2 3" key="1">
    <citation type="journal article" date="2024" name="IMA Fungus">
        <title>IMA Genome - F19 : A genome assembly and annotation guide to empower mycologists, including annotated draft genome sequences of Ceratocystis pirilliformis, Diaporthe australafricana, Fusarium ophioides, Paecilomyces lecythidis, and Sporothrix stenoceras.</title>
        <authorList>
            <person name="Aylward J."/>
            <person name="Wilson A.M."/>
            <person name="Visagie C.M."/>
            <person name="Spraker J."/>
            <person name="Barnes I."/>
            <person name="Buitendag C."/>
            <person name="Ceriani C."/>
            <person name="Del Mar Angel L."/>
            <person name="du Plessis D."/>
            <person name="Fuchs T."/>
            <person name="Gasser K."/>
            <person name="Kramer D."/>
            <person name="Li W."/>
            <person name="Munsamy K."/>
            <person name="Piso A."/>
            <person name="Price J.L."/>
            <person name="Sonnekus B."/>
            <person name="Thomas C."/>
            <person name="van der Nest A."/>
            <person name="van Dijk A."/>
            <person name="van Heerden A."/>
            <person name="van Vuuren N."/>
            <person name="Yilmaz N."/>
            <person name="Duong T.A."/>
            <person name="van der Merwe N.A."/>
            <person name="Wingfield M.J."/>
            <person name="Wingfield B.D."/>
        </authorList>
    </citation>
    <scope>NUCLEOTIDE SEQUENCE [LARGE SCALE GENOMIC DNA]</scope>
    <source>
        <strain evidence="2 3">CMW 5346</strain>
    </source>
</reference>
<proteinExistence type="inferred from homology"/>
<dbReference type="Gene3D" id="3.50.30.50">
    <property type="entry name" value="Putative cyclase"/>
    <property type="match status" value="1"/>
</dbReference>
<dbReference type="InterPro" id="IPR037175">
    <property type="entry name" value="KFase_sf"/>
</dbReference>
<protein>
    <recommendedName>
        <fullName evidence="4">Cyclase</fullName>
    </recommendedName>
</protein>
<organism evidence="2 3">
    <name type="scientific">Sporothrix stenoceras</name>
    <dbReference type="NCBI Taxonomy" id="5173"/>
    <lineage>
        <taxon>Eukaryota</taxon>
        <taxon>Fungi</taxon>
        <taxon>Dikarya</taxon>
        <taxon>Ascomycota</taxon>
        <taxon>Pezizomycotina</taxon>
        <taxon>Sordariomycetes</taxon>
        <taxon>Sordariomycetidae</taxon>
        <taxon>Ophiostomatales</taxon>
        <taxon>Ophiostomataceae</taxon>
        <taxon>Sporothrix</taxon>
    </lineage>
</organism>